<feature type="transmembrane region" description="Helical" evidence="20">
    <location>
        <begin position="494"/>
        <end position="519"/>
    </location>
</feature>
<keyword evidence="10" id="KW-1043">Host membrane</keyword>
<keyword evidence="14 20" id="KW-0472">Membrane</keyword>
<comment type="subcellular location">
    <subcellularLocation>
        <location evidence="20">Virion membrane</location>
        <topology evidence="20">Single-pass type I membrane protein</topology>
    </subcellularLocation>
    <subcellularLocation>
        <location evidence="20">Host cell membrane</location>
        <topology evidence="20">Single-pass membrane protein</topology>
    </subcellularLocation>
</comment>
<evidence type="ECO:0000256" key="6">
    <source>
        <dbReference type="ARBA" id="ARBA00022595"/>
    </source>
</evidence>
<evidence type="ECO:0000256" key="1">
    <source>
        <dbReference type="ARBA" id="ARBA00008211"/>
    </source>
</evidence>
<accession>A0A1B4WRT6</accession>
<keyword evidence="11 20" id="KW-0261">Viral envelope protein</keyword>
<evidence type="ECO:0000256" key="4">
    <source>
        <dbReference type="ARBA" id="ARBA00022511"/>
    </source>
</evidence>
<keyword evidence="8" id="KW-0732">Signal</keyword>
<evidence type="ECO:0000256" key="12">
    <source>
        <dbReference type="ARBA" id="ARBA00022989"/>
    </source>
</evidence>
<keyword evidence="9" id="KW-0946">Virion</keyword>
<evidence type="ECO:0000256" key="14">
    <source>
        <dbReference type="ARBA" id="ARBA00023136"/>
    </source>
</evidence>
<evidence type="ECO:0000256" key="20">
    <source>
        <dbReference type="RuleBase" id="RU003705"/>
    </source>
</evidence>
<dbReference type="Gene3D" id="2.40.490.10">
    <property type="entry name" value="Newcastle disease virus like domain"/>
    <property type="match status" value="1"/>
</dbReference>
<keyword evidence="19" id="KW-1160">Virus entry into host cell</keyword>
<dbReference type="Pfam" id="PF00523">
    <property type="entry name" value="Fusion_gly"/>
    <property type="match status" value="1"/>
</dbReference>
<keyword evidence="7 20" id="KW-0812">Transmembrane</keyword>
<keyword evidence="12 20" id="KW-1133">Transmembrane helix</keyword>
<dbReference type="Gene3D" id="6.10.10.110">
    <property type="match status" value="1"/>
</dbReference>
<evidence type="ECO:0000256" key="11">
    <source>
        <dbReference type="ARBA" id="ARBA00022879"/>
    </source>
</evidence>
<evidence type="ECO:0000256" key="21">
    <source>
        <dbReference type="SAM" id="Coils"/>
    </source>
</evidence>
<evidence type="ECO:0000313" key="22">
    <source>
        <dbReference type="EMBL" id="BAV25265.1"/>
    </source>
</evidence>
<keyword evidence="3" id="KW-1168">Fusion of virus membrane with host membrane</keyword>
<dbReference type="Gene3D" id="1.10.287.2480">
    <property type="match status" value="1"/>
</dbReference>
<evidence type="ECO:0000256" key="8">
    <source>
        <dbReference type="ARBA" id="ARBA00022729"/>
    </source>
</evidence>
<keyword evidence="4" id="KW-1032">Host cell membrane</keyword>
<evidence type="ECO:0000256" key="10">
    <source>
        <dbReference type="ARBA" id="ARBA00022870"/>
    </source>
</evidence>
<name>A0A1B4WRT6_9MONO</name>
<dbReference type="GO" id="GO:0019064">
    <property type="term" value="P:fusion of virus membrane with host plasma membrane"/>
    <property type="evidence" value="ECO:0007669"/>
    <property type="project" value="UniProtKB-KW"/>
</dbReference>
<evidence type="ECO:0000256" key="18">
    <source>
        <dbReference type="ARBA" id="ARBA00023288"/>
    </source>
</evidence>
<evidence type="ECO:0000256" key="17">
    <source>
        <dbReference type="ARBA" id="ARBA00023180"/>
    </source>
</evidence>
<sequence>MFQLPLTILLSILSVHQSLCLDNSKLIHAGIMSTTEREVNVYAQSITGSIVVRLIPNIPSNHKSCATSQIKLYNDTLTRLLTPIRANLEGLISAVSQDQSQNSGRRKKRFVGAVIGAAALGLATAAQVTATVALNQAQENARNILKLKNSIQKTNEAVMELKDAVGQTAVAIDKTQAFINNQILPAISNLSCEVLGNKIGVQLSLYLTELTTVFGNQLTNPALTTLSLQALYNLCGDDFNYLINLLNAKNRNLASLYEANLIQGRITQYDSMNQLLIIQVQIPSISIVSGMRVTELFTLSVDTPIGEGKALVPKYVLSSGRIMEEVDLSSCAITSTSVFCSSIISRPLPLETINCLNGNVTQCQFTANTGTLESRYAVIGGLVIANCKAIVCRCLNPPGVIAQNLGLPITIISSNTCQRINLEQITLSLGNSILSTYSANLSQVEMNLAPSNPLDISVELNRVNTSLSKVESLIKESNSILDSVNPQILNVKTVIILAFIIGLIVVWCFILTCLIIRGFMLLVKQQKFKGLSVQNNPYVSNNSH</sequence>
<evidence type="ECO:0000256" key="16">
    <source>
        <dbReference type="ARBA" id="ARBA00023157"/>
    </source>
</evidence>
<evidence type="ECO:0000256" key="15">
    <source>
        <dbReference type="ARBA" id="ARBA00023139"/>
    </source>
</evidence>
<comment type="subunit">
    <text evidence="20">Homotrimer of disulfide-linked F1-F2.</text>
</comment>
<keyword evidence="6" id="KW-1162">Viral penetration into host cytoplasm</keyword>
<keyword evidence="5" id="KW-1169">Fusion of virus membrane with host cell membrane</keyword>
<protein>
    <recommendedName>
        <fullName evidence="2 20">Fusion glycoprotein F0</fullName>
    </recommendedName>
</protein>
<evidence type="ECO:0000256" key="9">
    <source>
        <dbReference type="ARBA" id="ARBA00022844"/>
    </source>
</evidence>
<proteinExistence type="inferred from homology"/>
<dbReference type="GO" id="GO:0046718">
    <property type="term" value="P:symbiont entry into host cell"/>
    <property type="evidence" value="ECO:0007669"/>
    <property type="project" value="UniProtKB-KW"/>
</dbReference>
<keyword evidence="16" id="KW-1015">Disulfide bond</keyword>
<dbReference type="GO" id="GO:0020002">
    <property type="term" value="C:host cell plasma membrane"/>
    <property type="evidence" value="ECO:0007669"/>
    <property type="project" value="UniProtKB-SubCell"/>
</dbReference>
<dbReference type="SUPFAM" id="SSF69922">
    <property type="entry name" value="Head and neck region of the ectodomain of NDV fusion glycoprotein"/>
    <property type="match status" value="1"/>
</dbReference>
<dbReference type="EMBL" id="LC168750">
    <property type="protein sequence ID" value="BAV25265.1"/>
    <property type="molecule type" value="Viral_cRNA"/>
</dbReference>
<organism evidence="22">
    <name type="scientific">avian paramyxovirus 5</name>
    <dbReference type="NCBI Taxonomy" id="2560315"/>
    <lineage>
        <taxon>Viruses</taxon>
        <taxon>Riboviria</taxon>
        <taxon>Orthornavirae</taxon>
        <taxon>Negarnaviricota</taxon>
        <taxon>Haploviricotina</taxon>
        <taxon>Monjiviricetes</taxon>
        <taxon>Mononegavirales</taxon>
        <taxon>Paramyxoviridae</taxon>
        <taxon>Avulavirinae</taxon>
        <taxon>Metaavulavirus</taxon>
        <taxon>Metaavulavirus kunitachiense</taxon>
    </lineage>
</organism>
<reference evidence="22" key="1">
    <citation type="submission" date="2016-07" db="EMBL/GenBank/DDBJ databases">
        <title>Complete genome sequence of avian paramyxovirus serotype 5, APMV-5/budgerigar/Japan/TI/75 strain.</title>
        <authorList>
            <person name="Hiono T."/>
            <person name="Matsuno K."/>
            <person name="Tuchiya K."/>
            <person name="Lin Z."/>
            <person name="Okamatsu M."/>
            <person name="Sakoda Y."/>
        </authorList>
    </citation>
    <scope>NUCLEOTIDE SEQUENCE</scope>
    <source>
        <strain evidence="22">APMV-5/budgerigar/Japan/TI/75</strain>
    </source>
</reference>
<dbReference type="SMR" id="A0A1B4WRT6"/>
<dbReference type="GO" id="GO:0019031">
    <property type="term" value="C:viral envelope"/>
    <property type="evidence" value="ECO:0007669"/>
    <property type="project" value="UniProtKB-KW"/>
</dbReference>
<comment type="similarity">
    <text evidence="1 20">Belongs to the paramyxoviruses fusion glycoprotein family.</text>
</comment>
<evidence type="ECO:0000256" key="13">
    <source>
        <dbReference type="ARBA" id="ARBA00023054"/>
    </source>
</evidence>
<gene>
    <name evidence="22" type="primary">F</name>
</gene>
<evidence type="ECO:0000256" key="2">
    <source>
        <dbReference type="ARBA" id="ARBA00016586"/>
    </source>
</evidence>
<keyword evidence="13 21" id="KW-0175">Coiled coil</keyword>
<dbReference type="SUPFAM" id="SSF58069">
    <property type="entry name" value="Virus ectodomain"/>
    <property type="match status" value="1"/>
</dbReference>
<dbReference type="Gene3D" id="2.60.40.1690">
    <property type="entry name" value="Head and neck region of the ectodomain of NDV fusion glycoprotein"/>
    <property type="match status" value="1"/>
</dbReference>
<keyword evidence="15" id="KW-0564">Palmitate</keyword>
<evidence type="ECO:0000256" key="19">
    <source>
        <dbReference type="ARBA" id="ARBA00023296"/>
    </source>
</evidence>
<evidence type="ECO:0000256" key="7">
    <source>
        <dbReference type="ARBA" id="ARBA00022692"/>
    </source>
</evidence>
<keyword evidence="18" id="KW-0449">Lipoprotein</keyword>
<dbReference type="GO" id="GO:0055036">
    <property type="term" value="C:virion membrane"/>
    <property type="evidence" value="ECO:0007669"/>
    <property type="project" value="UniProtKB-SubCell"/>
</dbReference>
<evidence type="ECO:0000256" key="3">
    <source>
        <dbReference type="ARBA" id="ARBA00022506"/>
    </source>
</evidence>
<keyword evidence="17" id="KW-0325">Glycoprotein</keyword>
<evidence type="ECO:0000256" key="5">
    <source>
        <dbReference type="ARBA" id="ARBA00022521"/>
    </source>
</evidence>
<feature type="coiled-coil region" evidence="21">
    <location>
        <begin position="134"/>
        <end position="164"/>
    </location>
</feature>
<dbReference type="InterPro" id="IPR000776">
    <property type="entry name" value="Fusion_F0_Paramyxovir"/>
</dbReference>